<dbReference type="Proteomes" id="UP001439008">
    <property type="component" value="Unassembled WGS sequence"/>
</dbReference>
<accession>A0ABV2APP7</accession>
<gene>
    <name evidence="1" type="ORF">MHBO_003181</name>
</gene>
<protein>
    <submittedName>
        <fullName evidence="1">Uncharacterized protein</fullName>
    </submittedName>
</protein>
<dbReference type="EMBL" id="JBDODL010001588">
    <property type="protein sequence ID" value="MES1921651.1"/>
    <property type="molecule type" value="Genomic_DNA"/>
</dbReference>
<name>A0ABV2APP7_9EUKA</name>
<keyword evidence="2" id="KW-1185">Reference proteome</keyword>
<reference evidence="1 2" key="1">
    <citation type="journal article" date="2024" name="BMC Biol.">
        <title>Comparative genomics of Ascetosporea gives new insight into the evolutionary basis for animal parasitism in Rhizaria.</title>
        <authorList>
            <person name="Hiltunen Thoren M."/>
            <person name="Onut-Brannstrom I."/>
            <person name="Alfjorden A."/>
            <person name="Peckova H."/>
            <person name="Swords F."/>
            <person name="Hooper C."/>
            <person name="Holzer A.S."/>
            <person name="Bass D."/>
            <person name="Burki F."/>
        </authorList>
    </citation>
    <scope>NUCLEOTIDE SEQUENCE [LARGE SCALE GENOMIC DNA]</scope>
    <source>
        <strain evidence="1">20-A016</strain>
    </source>
</reference>
<proteinExistence type="predicted"/>
<comment type="caution">
    <text evidence="1">The sequence shown here is derived from an EMBL/GenBank/DDBJ whole genome shotgun (WGS) entry which is preliminary data.</text>
</comment>
<evidence type="ECO:0000313" key="1">
    <source>
        <dbReference type="EMBL" id="MES1921651.1"/>
    </source>
</evidence>
<sequence>MAFSYCQLHKNFNTIRKYFKENNKKLENYFKDDDKNGPKNDNKENLKIFENKKLLFSAIKPISKLLSKILSFEYYFRSTFAEFTQKIGVEECRSFLNQNFGNEDNEIREQLLAQYKILSVDFNSENFENINFADAKNGILFHFCQNLERFQKRFESAPFSFNFMKMNKNGEKLEKNGEKMNLEKEEMAEKKDLSRRLIEFVEKNWRLPQDDIDFMIEDHIEMIEFHSEVYDCLGFLFCEIYFLSNLILQIYYFVIIDNFQFFVI</sequence>
<evidence type="ECO:0000313" key="2">
    <source>
        <dbReference type="Proteomes" id="UP001439008"/>
    </source>
</evidence>
<organism evidence="1 2">
    <name type="scientific">Bonamia ostreae</name>
    <dbReference type="NCBI Taxonomy" id="126728"/>
    <lineage>
        <taxon>Eukaryota</taxon>
        <taxon>Sar</taxon>
        <taxon>Rhizaria</taxon>
        <taxon>Endomyxa</taxon>
        <taxon>Ascetosporea</taxon>
        <taxon>Haplosporida</taxon>
        <taxon>Bonamia</taxon>
    </lineage>
</organism>